<evidence type="ECO:0000256" key="7">
    <source>
        <dbReference type="ARBA" id="ARBA00022741"/>
    </source>
</evidence>
<dbReference type="GO" id="GO:0004674">
    <property type="term" value="F:protein serine/threonine kinase activity"/>
    <property type="evidence" value="ECO:0007669"/>
    <property type="project" value="UniProtKB-KW"/>
</dbReference>
<feature type="coiled-coil region" evidence="19">
    <location>
        <begin position="650"/>
        <end position="722"/>
    </location>
</feature>
<sequence length="741" mass="85983">MLKRPFNRLLFESPAVLAGLEPELTRRDFEFERRLGDGAFGQVWRVKHKSTLKIYAMKQVPKDKVMKMLGQFRREVYIMYELSHPHIIKLFNHFEDEKFFYLIMELAEGGNLFHKLYREKCFLERNAAQYFREVVLAVEYLHSHVPAIIHRDIKPENILLDKEGRIKLTDFGWSNYYSTENPTLRFTMCGTLEYLPPEIASETGHNTGADIWCLGILLFEMLTGSTPFASKGRDQMLTNITQSKPKFPHSMAPLARDLIGKMIEKDPQKRISATEIKCHAWLLDHPPIRETITQDCIPKLLPSIEEINKVLQAIEKKDPGHSKILKSPEKISETIKTSDTSTKNLVKSSDLLSFDQINDFDQSTNEDNSKKELVKTHHNDFRTSVVKLKQQVELKSEDNSKIKGSIQDLLTKLLDSTAKSKVLEEKIQDKKKELNAVNRIEKELLSKLADCNIELERNNHINIVQITEKINQKNSDLLAKSTLSKQLRTKYENLKSTSQKILQEFLEKEKILSNQNLALKRMKEKLSQSNVGKKSEITELTTNAEVLKSRLGGHVSHTTKLGRQETSTANEIMRLIKDESINLGTNLRPKLEKQYNQLQERVAEKEQELAEAKISFEESRSAIMQMARVRKDEIIRTSKRKNESLKAGQMSELDEKRIELKKTLQKARQEENKYYMDGLEIHKTNEKIKGLQKQLLEFIDKMKEIRKERNQYLEIISNNKEEIEKIEMDIGLLKVQIIPVE</sequence>
<keyword evidence="7 15" id="KW-0547">Nucleotide-binding</keyword>
<dbReference type="OrthoDB" id="319611at2759"/>
<dbReference type="InterPro" id="IPR011009">
    <property type="entry name" value="Kinase-like_dom_sf"/>
</dbReference>
<dbReference type="Gene3D" id="1.10.510.10">
    <property type="entry name" value="Transferase(Phosphotransferase) domain 1"/>
    <property type="match status" value="1"/>
</dbReference>
<comment type="cofactor">
    <cofactor evidence="1">
        <name>Mg(2+)</name>
        <dbReference type="ChEBI" id="CHEBI:18420"/>
    </cofactor>
</comment>
<comment type="catalytic activity">
    <reaction evidence="13 18">
        <text>L-seryl-[protein] + ATP = O-phospho-L-seryl-[protein] + ADP + H(+)</text>
        <dbReference type="Rhea" id="RHEA:17989"/>
        <dbReference type="Rhea" id="RHEA-COMP:9863"/>
        <dbReference type="Rhea" id="RHEA-COMP:11604"/>
        <dbReference type="ChEBI" id="CHEBI:15378"/>
        <dbReference type="ChEBI" id="CHEBI:29999"/>
        <dbReference type="ChEBI" id="CHEBI:30616"/>
        <dbReference type="ChEBI" id="CHEBI:83421"/>
        <dbReference type="ChEBI" id="CHEBI:456216"/>
        <dbReference type="EC" id="2.7.11.1"/>
    </reaction>
</comment>
<evidence type="ECO:0000256" key="11">
    <source>
        <dbReference type="ARBA" id="ARBA00024334"/>
    </source>
</evidence>
<protein>
    <recommendedName>
        <fullName evidence="18">Aurora kinase</fullName>
        <ecNumber evidence="18">2.7.11.1</ecNumber>
    </recommendedName>
</protein>
<name>A0A1R2CYZ2_9CILI</name>
<evidence type="ECO:0000256" key="15">
    <source>
        <dbReference type="PIRSR" id="PIRSR630616-2"/>
    </source>
</evidence>
<evidence type="ECO:0000313" key="22">
    <source>
        <dbReference type="Proteomes" id="UP000187209"/>
    </source>
</evidence>
<keyword evidence="9" id="KW-0106">Calcium</keyword>
<feature type="cross-link" description="Glycyl lysine isopeptide (Lys-Gly) (interchain with G-Cter in SUMO2)" evidence="16">
    <location>
        <position position="154"/>
    </location>
</feature>
<evidence type="ECO:0000256" key="1">
    <source>
        <dbReference type="ARBA" id="ARBA00001946"/>
    </source>
</evidence>
<keyword evidence="4 18" id="KW-0808">Transferase</keyword>
<organism evidence="21 22">
    <name type="scientific">Stentor coeruleus</name>
    <dbReference type="NCBI Taxonomy" id="5963"/>
    <lineage>
        <taxon>Eukaryota</taxon>
        <taxon>Sar</taxon>
        <taxon>Alveolata</taxon>
        <taxon>Ciliophora</taxon>
        <taxon>Postciliodesmatophora</taxon>
        <taxon>Heterotrichea</taxon>
        <taxon>Heterotrichida</taxon>
        <taxon>Stentoridae</taxon>
        <taxon>Stentor</taxon>
    </lineage>
</organism>
<evidence type="ECO:0000313" key="21">
    <source>
        <dbReference type="EMBL" id="OMJ94222.1"/>
    </source>
</evidence>
<evidence type="ECO:0000259" key="20">
    <source>
        <dbReference type="PROSITE" id="PS50011"/>
    </source>
</evidence>
<proteinExistence type="inferred from homology"/>
<feature type="binding site" evidence="15">
    <location>
        <position position="170"/>
    </location>
    <ligand>
        <name>ATP</name>
        <dbReference type="ChEBI" id="CHEBI:30616"/>
    </ligand>
</feature>
<dbReference type="EC" id="2.7.11.1" evidence="18"/>
<dbReference type="EMBL" id="MPUH01000030">
    <property type="protein sequence ID" value="OMJ94222.1"/>
    <property type="molecule type" value="Genomic_DNA"/>
</dbReference>
<keyword evidence="8 18" id="KW-0418">Kinase</keyword>
<evidence type="ECO:0000256" key="10">
    <source>
        <dbReference type="ARBA" id="ARBA00022840"/>
    </source>
</evidence>
<keyword evidence="19" id="KW-0175">Coiled coil</keyword>
<dbReference type="InterPro" id="IPR008271">
    <property type="entry name" value="Ser/Thr_kinase_AS"/>
</dbReference>
<dbReference type="Pfam" id="PF00069">
    <property type="entry name" value="Pkinase"/>
    <property type="match status" value="1"/>
</dbReference>
<feature type="binding site" evidence="15 17">
    <location>
        <position position="58"/>
    </location>
    <ligand>
        <name>ATP</name>
        <dbReference type="ChEBI" id="CHEBI:30616"/>
    </ligand>
</feature>
<evidence type="ECO:0000256" key="13">
    <source>
        <dbReference type="ARBA" id="ARBA00048679"/>
    </source>
</evidence>
<dbReference type="InterPro" id="IPR017441">
    <property type="entry name" value="Protein_kinase_ATP_BS"/>
</dbReference>
<dbReference type="GO" id="GO:0046872">
    <property type="term" value="F:metal ion binding"/>
    <property type="evidence" value="ECO:0007669"/>
    <property type="project" value="UniProtKB-KW"/>
</dbReference>
<keyword evidence="6" id="KW-0677">Repeat</keyword>
<feature type="binding site" evidence="15">
    <location>
        <begin position="156"/>
        <end position="157"/>
    </location>
    <ligand>
        <name>ATP</name>
        <dbReference type="ChEBI" id="CHEBI:30616"/>
    </ligand>
</feature>
<dbReference type="Proteomes" id="UP000187209">
    <property type="component" value="Unassembled WGS sequence"/>
</dbReference>
<evidence type="ECO:0000256" key="8">
    <source>
        <dbReference type="ARBA" id="ARBA00022777"/>
    </source>
</evidence>
<reference evidence="21 22" key="1">
    <citation type="submission" date="2016-11" db="EMBL/GenBank/DDBJ databases">
        <title>The macronuclear genome of Stentor coeruleus: a giant cell with tiny introns.</title>
        <authorList>
            <person name="Slabodnick M."/>
            <person name="Ruby J.G."/>
            <person name="Reiff S.B."/>
            <person name="Swart E.C."/>
            <person name="Gosai S."/>
            <person name="Prabakaran S."/>
            <person name="Witkowska E."/>
            <person name="Larue G.E."/>
            <person name="Fisher S."/>
            <person name="Freeman R.M."/>
            <person name="Gunawardena J."/>
            <person name="Chu W."/>
            <person name="Stover N.A."/>
            <person name="Gregory B.D."/>
            <person name="Nowacki M."/>
            <person name="Derisi J."/>
            <person name="Roy S.W."/>
            <person name="Marshall W.F."/>
            <person name="Sood P."/>
        </authorList>
    </citation>
    <scope>NUCLEOTIDE SEQUENCE [LARGE SCALE GENOMIC DNA]</scope>
    <source>
        <strain evidence="21">WM001</strain>
    </source>
</reference>
<feature type="coiled-coil region" evidence="19">
    <location>
        <begin position="588"/>
        <end position="622"/>
    </location>
</feature>
<comment type="similarity">
    <text evidence="11">Belongs to the protein kinase superfamily. Ser/Thr protein kinase family. CDPK subfamily.</text>
</comment>
<comment type="caution">
    <text evidence="21">The sequence shown here is derived from an EMBL/GenBank/DDBJ whole genome shotgun (WGS) entry which is preliminary data.</text>
</comment>
<dbReference type="GO" id="GO:0005524">
    <property type="term" value="F:ATP binding"/>
    <property type="evidence" value="ECO:0007669"/>
    <property type="project" value="UniProtKB-UniRule"/>
</dbReference>
<evidence type="ECO:0000256" key="12">
    <source>
        <dbReference type="ARBA" id="ARBA00047899"/>
    </source>
</evidence>
<dbReference type="PROSITE" id="PS00108">
    <property type="entry name" value="PROTEIN_KINASE_ST"/>
    <property type="match status" value="1"/>
</dbReference>
<dbReference type="FunFam" id="1.10.510.10:FF:000571">
    <property type="entry name" value="Maternal embryonic leucine zipper kinase"/>
    <property type="match status" value="1"/>
</dbReference>
<evidence type="ECO:0000256" key="4">
    <source>
        <dbReference type="ARBA" id="ARBA00022679"/>
    </source>
</evidence>
<comment type="subunit">
    <text evidence="2">Monomer.</text>
</comment>
<keyword evidence="22" id="KW-1185">Reference proteome</keyword>
<feature type="binding site" evidence="15">
    <location>
        <begin position="105"/>
        <end position="107"/>
    </location>
    <ligand>
        <name>ATP</name>
        <dbReference type="ChEBI" id="CHEBI:30616"/>
    </ligand>
</feature>
<dbReference type="InterPro" id="IPR030616">
    <property type="entry name" value="Aur-like"/>
</dbReference>
<evidence type="ECO:0000256" key="14">
    <source>
        <dbReference type="PIRSR" id="PIRSR630616-1"/>
    </source>
</evidence>
<dbReference type="InterPro" id="IPR000719">
    <property type="entry name" value="Prot_kinase_dom"/>
</dbReference>
<dbReference type="SMART" id="SM00220">
    <property type="entry name" value="S_TKc"/>
    <property type="match status" value="1"/>
</dbReference>
<evidence type="ECO:0000256" key="18">
    <source>
        <dbReference type="RuleBase" id="RU367134"/>
    </source>
</evidence>
<gene>
    <name evidence="21" type="ORF">SteCoe_2710</name>
</gene>
<evidence type="ECO:0000256" key="3">
    <source>
        <dbReference type="ARBA" id="ARBA00022527"/>
    </source>
</evidence>
<dbReference type="PROSITE" id="PS00107">
    <property type="entry name" value="PROTEIN_KINASE_ATP"/>
    <property type="match status" value="1"/>
</dbReference>
<evidence type="ECO:0000256" key="16">
    <source>
        <dbReference type="PIRSR" id="PIRSR630616-3"/>
    </source>
</evidence>
<dbReference type="PANTHER" id="PTHR24350">
    <property type="entry name" value="SERINE/THREONINE-PROTEIN KINASE IAL-RELATED"/>
    <property type="match status" value="1"/>
</dbReference>
<feature type="domain" description="Protein kinase" evidence="20">
    <location>
        <begin position="29"/>
        <end position="282"/>
    </location>
</feature>
<comment type="catalytic activity">
    <reaction evidence="12 18">
        <text>L-threonyl-[protein] + ATP = O-phospho-L-threonyl-[protein] + ADP + H(+)</text>
        <dbReference type="Rhea" id="RHEA:46608"/>
        <dbReference type="Rhea" id="RHEA-COMP:11060"/>
        <dbReference type="Rhea" id="RHEA-COMP:11605"/>
        <dbReference type="ChEBI" id="CHEBI:15378"/>
        <dbReference type="ChEBI" id="CHEBI:30013"/>
        <dbReference type="ChEBI" id="CHEBI:30616"/>
        <dbReference type="ChEBI" id="CHEBI:61977"/>
        <dbReference type="ChEBI" id="CHEBI:456216"/>
        <dbReference type="EC" id="2.7.11.1"/>
    </reaction>
</comment>
<accession>A0A1R2CYZ2</accession>
<evidence type="ECO:0000256" key="19">
    <source>
        <dbReference type="SAM" id="Coils"/>
    </source>
</evidence>
<keyword evidence="3 18" id="KW-0723">Serine/threonine-protein kinase</keyword>
<evidence type="ECO:0000256" key="2">
    <source>
        <dbReference type="ARBA" id="ARBA00011245"/>
    </source>
</evidence>
<feature type="active site" description="Proton acceptor" evidence="14">
    <location>
        <position position="152"/>
    </location>
</feature>
<dbReference type="PROSITE" id="PS50011">
    <property type="entry name" value="PROTEIN_KINASE_DOM"/>
    <property type="match status" value="1"/>
</dbReference>
<evidence type="ECO:0000256" key="17">
    <source>
        <dbReference type="PROSITE-ProRule" id="PRU10141"/>
    </source>
</evidence>
<dbReference type="AlphaFoldDB" id="A0A1R2CYZ2"/>
<evidence type="ECO:0000256" key="5">
    <source>
        <dbReference type="ARBA" id="ARBA00022723"/>
    </source>
</evidence>
<dbReference type="SUPFAM" id="SSF56112">
    <property type="entry name" value="Protein kinase-like (PK-like)"/>
    <property type="match status" value="1"/>
</dbReference>
<evidence type="ECO:0000256" key="6">
    <source>
        <dbReference type="ARBA" id="ARBA00022737"/>
    </source>
</evidence>
<dbReference type="CDD" id="cd14007">
    <property type="entry name" value="STKc_Aurora"/>
    <property type="match status" value="1"/>
</dbReference>
<dbReference type="FunFam" id="3.30.200.20:FF:000315">
    <property type="entry name" value="Calcium-dependent protein kinase 3"/>
    <property type="match status" value="1"/>
</dbReference>
<evidence type="ECO:0000256" key="9">
    <source>
        <dbReference type="ARBA" id="ARBA00022837"/>
    </source>
</evidence>
<keyword evidence="10 15" id="KW-0067">ATP-binding</keyword>
<keyword evidence="5" id="KW-0479">Metal-binding</keyword>
<comment type="similarity">
    <text evidence="18">Belongs to the protein kinase superfamily. Ser/Thr protein kinase family. Aurora subfamily.</text>
</comment>